<dbReference type="OrthoDB" id="9804829at2"/>
<dbReference type="Pfam" id="PF22564">
    <property type="entry name" value="HAAS"/>
    <property type="match status" value="1"/>
</dbReference>
<keyword evidence="1" id="KW-1133">Transmembrane helix</keyword>
<gene>
    <name evidence="2" type="ORF">SAMN02745134_02409</name>
</gene>
<keyword evidence="3" id="KW-1185">Reference proteome</keyword>
<name>A0A1W1XMZ6_9CLOT</name>
<evidence type="ECO:0000313" key="2">
    <source>
        <dbReference type="EMBL" id="SMC25217.1"/>
    </source>
</evidence>
<accession>A0A1W1XMZ6</accession>
<feature type="transmembrane region" description="Helical" evidence="1">
    <location>
        <begin position="108"/>
        <end position="138"/>
    </location>
</feature>
<dbReference type="STRING" id="1121291.SAMN02745134_02409"/>
<reference evidence="2 3" key="1">
    <citation type="submission" date="2017-04" db="EMBL/GenBank/DDBJ databases">
        <authorList>
            <person name="Afonso C.L."/>
            <person name="Miller P.J."/>
            <person name="Scott M.A."/>
            <person name="Spackman E."/>
            <person name="Goraichik I."/>
            <person name="Dimitrov K.M."/>
            <person name="Suarez D.L."/>
            <person name="Swayne D.E."/>
        </authorList>
    </citation>
    <scope>NUCLEOTIDE SEQUENCE [LARGE SCALE GENOMIC DNA]</scope>
    <source>
        <strain evidence="2 3">DSM 12555</strain>
    </source>
</reference>
<keyword evidence="1" id="KW-0472">Membrane</keyword>
<evidence type="ECO:0000256" key="1">
    <source>
        <dbReference type="SAM" id="Phobius"/>
    </source>
</evidence>
<dbReference type="RefSeq" id="WP_084116231.1">
    <property type="nucleotide sequence ID" value="NZ_FWXH01000008.1"/>
</dbReference>
<feature type="transmembrane region" description="Helical" evidence="1">
    <location>
        <begin position="82"/>
        <end position="101"/>
    </location>
</feature>
<sequence length="196" mass="21868">MNKTEFLHILEAALSDFKDEEKKEILYDYEEHFRVGEQNGKSEYELIEELGDPNNIANQYRTSSKQENNEVPKDKKEEDNPIIVPIIAVCGLLLFNLIFILGPYLGIVGVIIGLLCAAIAIVISGIGIIIGTILAPLFPVYINVPSGISGIGIIFLGIGITALGLLFLIGMWYVCKYFYRGTVKYINWNLKIIKGR</sequence>
<feature type="transmembrane region" description="Helical" evidence="1">
    <location>
        <begin position="150"/>
        <end position="174"/>
    </location>
</feature>
<keyword evidence="1" id="KW-0812">Transmembrane</keyword>
<protein>
    <submittedName>
        <fullName evidence="2">Uncharacterized membrane protein</fullName>
    </submittedName>
</protein>
<dbReference type="AlphaFoldDB" id="A0A1W1XMZ6"/>
<evidence type="ECO:0000313" key="3">
    <source>
        <dbReference type="Proteomes" id="UP000192468"/>
    </source>
</evidence>
<organism evidence="2 3">
    <name type="scientific">Clostridium acidisoli DSM 12555</name>
    <dbReference type="NCBI Taxonomy" id="1121291"/>
    <lineage>
        <taxon>Bacteria</taxon>
        <taxon>Bacillati</taxon>
        <taxon>Bacillota</taxon>
        <taxon>Clostridia</taxon>
        <taxon>Eubacteriales</taxon>
        <taxon>Clostridiaceae</taxon>
        <taxon>Clostridium</taxon>
    </lineage>
</organism>
<dbReference type="EMBL" id="FWXH01000008">
    <property type="protein sequence ID" value="SMC25217.1"/>
    <property type="molecule type" value="Genomic_DNA"/>
</dbReference>
<dbReference type="Proteomes" id="UP000192468">
    <property type="component" value="Unassembled WGS sequence"/>
</dbReference>
<proteinExistence type="predicted"/>